<name>A0A2P9HR23_9HYPH</name>
<evidence type="ECO:0000256" key="5">
    <source>
        <dbReference type="ARBA" id="ARBA00022840"/>
    </source>
</evidence>
<feature type="region of interest" description="Disordered" evidence="6">
    <location>
        <begin position="249"/>
        <end position="303"/>
    </location>
</feature>
<keyword evidence="4" id="KW-0547">Nucleotide-binding</keyword>
<organism evidence="8 9">
    <name type="scientific">Ochrobactrum soli</name>
    <dbReference type="NCBI Taxonomy" id="2448455"/>
    <lineage>
        <taxon>Bacteria</taxon>
        <taxon>Pseudomonadati</taxon>
        <taxon>Pseudomonadota</taxon>
        <taxon>Alphaproteobacteria</taxon>
        <taxon>Hyphomicrobiales</taxon>
        <taxon>Brucellaceae</taxon>
        <taxon>Brucella/Ochrobactrum group</taxon>
        <taxon>Ochrobactrum</taxon>
    </lineage>
</organism>
<feature type="domain" description="ABC transporter" evidence="7">
    <location>
        <begin position="343"/>
        <end position="531"/>
    </location>
</feature>
<keyword evidence="3" id="KW-0677">Repeat</keyword>
<evidence type="ECO:0000256" key="1">
    <source>
        <dbReference type="ARBA" id="ARBA00004533"/>
    </source>
</evidence>
<feature type="compositionally biased region" description="Basic and acidic residues" evidence="6">
    <location>
        <begin position="249"/>
        <end position="275"/>
    </location>
</feature>
<gene>
    <name evidence="8" type="ORF">OHAE_2433</name>
</gene>
<proteinExistence type="inferred from homology"/>
<evidence type="ECO:0000256" key="3">
    <source>
        <dbReference type="ARBA" id="ARBA00022737"/>
    </source>
</evidence>
<dbReference type="FunFam" id="3.40.50.300:FF:001320">
    <property type="entry name" value="Heme ABC transporter ATP-binding protein"/>
    <property type="match status" value="1"/>
</dbReference>
<keyword evidence="5" id="KW-0067">ATP-binding</keyword>
<dbReference type="PANTHER" id="PTHR19211">
    <property type="entry name" value="ATP-BINDING TRANSPORT PROTEIN-RELATED"/>
    <property type="match status" value="1"/>
</dbReference>
<evidence type="ECO:0000259" key="7">
    <source>
        <dbReference type="PROSITE" id="PS50893"/>
    </source>
</evidence>
<dbReference type="SMART" id="SM00382">
    <property type="entry name" value="AAA"/>
    <property type="match status" value="2"/>
</dbReference>
<dbReference type="InterPro" id="IPR050611">
    <property type="entry name" value="ABCF"/>
</dbReference>
<dbReference type="InterPro" id="IPR003593">
    <property type="entry name" value="AAA+_ATPase"/>
</dbReference>
<dbReference type="InterPro" id="IPR027417">
    <property type="entry name" value="P-loop_NTPase"/>
</dbReference>
<dbReference type="Proteomes" id="UP000246073">
    <property type="component" value="Unassembled WGS sequence"/>
</dbReference>
<dbReference type="GO" id="GO:0005524">
    <property type="term" value="F:ATP binding"/>
    <property type="evidence" value="ECO:0007669"/>
    <property type="project" value="UniProtKB-KW"/>
</dbReference>
<feature type="domain" description="ABC transporter" evidence="7">
    <location>
        <begin position="11"/>
        <end position="240"/>
    </location>
</feature>
<sequence length="531" mass="57766">MFPWFAMTAPLTLQDVSCITADGRTLFESVNFSVTEGRIGLVGRNGAGKSTLLNIMSGAMAPTSGAVTRNGRLGVLQQNIVTDGGRALADLFDLSAAFTMLSRIEAGLGSDNDFEQADWLLPQHFADALQRFGLTLEPQTPLATLSGGQRTRAALAALLFHQPDIILLDEPTNNLDHDGRLAVMTMLAEWRGAAIVVSHDRALLRNMDGIAELSQGGLHLYGGNWDFYHDKKQEERDNAARNLQLAQRDVKQVQRKAQDAAERQARSDSRGRNSRADSGISKMTLDAREDRAQKTGGKGQALADRNMEKAAAQLREAETLVETVKPMRFSVEREALPSGRVLLQMESVSGGPRPDTPVIRDFSMKIVGPERIAIRGANGAGKTSLLRLVTGELLPVAGRVQCFVPIAMFDQQMSLMDRKATLYENFRHLNPDANDNDARAALARFSFRGEASSRLAGELSGGELLRAALACVLGGTQKPELLILDEPTNHLELDSIEALEVALNDYEGGLLVVSHDQAFLDAIGIERMIDL</sequence>
<evidence type="ECO:0000256" key="4">
    <source>
        <dbReference type="ARBA" id="ARBA00022741"/>
    </source>
</evidence>
<dbReference type="PROSITE" id="PS00211">
    <property type="entry name" value="ABC_TRANSPORTER_1"/>
    <property type="match status" value="1"/>
</dbReference>
<dbReference type="CDD" id="cd03221">
    <property type="entry name" value="ABCF_EF-3"/>
    <property type="match status" value="2"/>
</dbReference>
<dbReference type="InterPro" id="IPR003439">
    <property type="entry name" value="ABC_transporter-like_ATP-bd"/>
</dbReference>
<reference evidence="9" key="1">
    <citation type="submission" date="2017-12" db="EMBL/GenBank/DDBJ databases">
        <authorList>
            <person name="Diaz M."/>
        </authorList>
    </citation>
    <scope>NUCLEOTIDE SEQUENCE [LARGE SCALE GENOMIC DNA]</scope>
    <source>
        <strain evidence="9">FI11154</strain>
    </source>
</reference>
<dbReference type="GO" id="GO:0016887">
    <property type="term" value="F:ATP hydrolysis activity"/>
    <property type="evidence" value="ECO:0007669"/>
    <property type="project" value="InterPro"/>
</dbReference>
<comment type="similarity">
    <text evidence="2">Belongs to the ABC transporter superfamily.</text>
</comment>
<evidence type="ECO:0000256" key="2">
    <source>
        <dbReference type="ARBA" id="ARBA00005417"/>
    </source>
</evidence>
<dbReference type="AlphaFoldDB" id="A0A2P9HR23"/>
<dbReference type="Pfam" id="PF00005">
    <property type="entry name" value="ABC_tran"/>
    <property type="match status" value="2"/>
</dbReference>
<evidence type="ECO:0000313" key="8">
    <source>
        <dbReference type="EMBL" id="SPL66566.1"/>
    </source>
</evidence>
<dbReference type="InterPro" id="IPR017871">
    <property type="entry name" value="ABC_transporter-like_CS"/>
</dbReference>
<accession>A0A2P9HR23</accession>
<dbReference type="SUPFAM" id="SSF52540">
    <property type="entry name" value="P-loop containing nucleoside triphosphate hydrolases"/>
    <property type="match status" value="2"/>
</dbReference>
<dbReference type="Gene3D" id="3.40.50.300">
    <property type="entry name" value="P-loop containing nucleotide triphosphate hydrolases"/>
    <property type="match status" value="2"/>
</dbReference>
<dbReference type="PANTHER" id="PTHR19211:SF6">
    <property type="entry name" value="BLL7188 PROTEIN"/>
    <property type="match status" value="1"/>
</dbReference>
<dbReference type="PROSITE" id="PS50893">
    <property type="entry name" value="ABC_TRANSPORTER_2"/>
    <property type="match status" value="2"/>
</dbReference>
<protein>
    <submittedName>
        <fullName evidence="8">COG0488: ATPase components of ABC transporters with duplicated ATPase domains</fullName>
    </submittedName>
</protein>
<evidence type="ECO:0000256" key="6">
    <source>
        <dbReference type="SAM" id="MobiDB-lite"/>
    </source>
</evidence>
<dbReference type="GO" id="GO:0005886">
    <property type="term" value="C:plasma membrane"/>
    <property type="evidence" value="ECO:0007669"/>
    <property type="project" value="UniProtKB-SubCell"/>
</dbReference>
<dbReference type="EMBL" id="OOFM01000005">
    <property type="protein sequence ID" value="SPL66566.1"/>
    <property type="molecule type" value="Genomic_DNA"/>
</dbReference>
<comment type="subcellular location">
    <subcellularLocation>
        <location evidence="1">Cell inner membrane</location>
    </subcellularLocation>
</comment>
<evidence type="ECO:0000313" key="9">
    <source>
        <dbReference type="Proteomes" id="UP000246073"/>
    </source>
</evidence>